<dbReference type="Proteomes" id="UP000344274">
    <property type="component" value="Unassembled WGS sequence"/>
</dbReference>
<proteinExistence type="predicted"/>
<dbReference type="AlphaFoldDB" id="A0A5E6Q7T4"/>
<gene>
    <name evidence="2" type="ORF">PS673_00743</name>
</gene>
<sequence>MTGEDPRTEEPDRTDRHQTGDKLAPLASSIGQPSDHHHADGAADVRDGRQQADHHRTLGTCAADQLRRPEIQAVGRHLNQEIDQPQSQEARNPQRGEQRTTALVRLMLSDTAGQQSLLRRRQPMGVFDAVLEQGQHQQTEADTRHATEQEQPVPATHLQHTVKVLQHKAGERRTHQAGERRRQEQHRGDAPAIVLREPQGQVIQHARSETRLHRADHEAQHVELPFAVDEHHGRRGQAPGHHDPGDPAPGADLVQHHVAGHFENHITDHEQPGTQAVSGIAQAQVGLQLKLGEADVDSVEKGEQVADHDQRHQAPGDFADQGFFFVVANGRARAGLQCIKAHCVSPGGLPVGVRLFLLSG</sequence>
<dbReference type="EMBL" id="CABVHB010000004">
    <property type="protein sequence ID" value="VVM50620.1"/>
    <property type="molecule type" value="Genomic_DNA"/>
</dbReference>
<feature type="compositionally biased region" description="Basic and acidic residues" evidence="1">
    <location>
        <begin position="168"/>
        <end position="188"/>
    </location>
</feature>
<reference evidence="2 3" key="1">
    <citation type="submission" date="2019-09" db="EMBL/GenBank/DDBJ databases">
        <authorList>
            <person name="Chandra G."/>
            <person name="Truman W A."/>
        </authorList>
    </citation>
    <scope>NUCLEOTIDE SEQUENCE [LARGE SCALE GENOMIC DNA]</scope>
    <source>
        <strain evidence="2">PS673</strain>
    </source>
</reference>
<evidence type="ECO:0000313" key="2">
    <source>
        <dbReference type="EMBL" id="VVM50620.1"/>
    </source>
</evidence>
<feature type="compositionally biased region" description="Basic and acidic residues" evidence="1">
    <location>
        <begin position="34"/>
        <end position="56"/>
    </location>
</feature>
<feature type="region of interest" description="Disordered" evidence="1">
    <location>
        <begin position="232"/>
        <end position="253"/>
    </location>
</feature>
<evidence type="ECO:0000256" key="1">
    <source>
        <dbReference type="SAM" id="MobiDB-lite"/>
    </source>
</evidence>
<name>A0A5E6Q7T4_PSEFL</name>
<feature type="region of interest" description="Disordered" evidence="1">
    <location>
        <begin position="167"/>
        <end position="188"/>
    </location>
</feature>
<protein>
    <submittedName>
        <fullName evidence="2">Uncharacterized protein</fullName>
    </submittedName>
</protein>
<feature type="region of interest" description="Disordered" evidence="1">
    <location>
        <begin position="1"/>
        <end position="64"/>
    </location>
</feature>
<accession>A0A5E6Q7T4</accession>
<evidence type="ECO:0000313" key="3">
    <source>
        <dbReference type="Proteomes" id="UP000344274"/>
    </source>
</evidence>
<feature type="compositionally biased region" description="Basic and acidic residues" evidence="1">
    <location>
        <begin position="1"/>
        <end position="20"/>
    </location>
</feature>
<organism evidence="2 3">
    <name type="scientific">Pseudomonas fluorescens</name>
    <dbReference type="NCBI Taxonomy" id="294"/>
    <lineage>
        <taxon>Bacteria</taxon>
        <taxon>Pseudomonadati</taxon>
        <taxon>Pseudomonadota</taxon>
        <taxon>Gammaproteobacteria</taxon>
        <taxon>Pseudomonadales</taxon>
        <taxon>Pseudomonadaceae</taxon>
        <taxon>Pseudomonas</taxon>
    </lineage>
</organism>